<dbReference type="InterPro" id="IPR031322">
    <property type="entry name" value="Shikimate/glucono_kinase"/>
</dbReference>
<keyword evidence="8 11" id="KW-0067">ATP-binding</keyword>
<keyword evidence="11" id="KW-0479">Metal-binding</keyword>
<dbReference type="Proteomes" id="UP000241193">
    <property type="component" value="Unassembled WGS sequence"/>
</dbReference>
<evidence type="ECO:0000256" key="10">
    <source>
        <dbReference type="ARBA" id="ARBA00048567"/>
    </source>
</evidence>
<reference evidence="12 13" key="2">
    <citation type="submission" date="2018-04" db="EMBL/GenBank/DDBJ databases">
        <title>Thauera lacus sp. nov., isolated from an saline lake in Inner Mongolia, China.</title>
        <authorList>
            <person name="Liang Q.-Y."/>
        </authorList>
    </citation>
    <scope>NUCLEOTIDE SEQUENCE [LARGE SCALE GENOMIC DNA]</scope>
    <source>
        <strain evidence="12 13">D20</strain>
    </source>
</reference>
<evidence type="ECO:0000256" key="5">
    <source>
        <dbReference type="ARBA" id="ARBA00022679"/>
    </source>
</evidence>
<dbReference type="GO" id="GO:0000287">
    <property type="term" value="F:magnesium ion binding"/>
    <property type="evidence" value="ECO:0007669"/>
    <property type="project" value="UniProtKB-UniRule"/>
</dbReference>
<dbReference type="SUPFAM" id="SSF52540">
    <property type="entry name" value="P-loop containing nucleoside triphosphate hydrolases"/>
    <property type="match status" value="1"/>
</dbReference>
<keyword evidence="9 11" id="KW-0057">Aromatic amino acid biosynthesis</keyword>
<gene>
    <name evidence="11" type="primary">aroK</name>
    <name evidence="12" type="ORF">C8261_11555</name>
</gene>
<feature type="binding site" evidence="11">
    <location>
        <position position="33"/>
    </location>
    <ligand>
        <name>substrate</name>
    </ligand>
</feature>
<feature type="binding site" evidence="11">
    <location>
        <begin position="11"/>
        <end position="16"/>
    </location>
    <ligand>
        <name>ATP</name>
        <dbReference type="ChEBI" id="CHEBI:30616"/>
    </ligand>
</feature>
<feature type="binding site" evidence="11">
    <location>
        <position position="79"/>
    </location>
    <ligand>
        <name>substrate</name>
    </ligand>
</feature>
<comment type="caution">
    <text evidence="11">Lacks conserved residue(s) required for the propagation of feature annotation.</text>
</comment>
<comment type="similarity">
    <text evidence="2 11">Belongs to the shikimate kinase family.</text>
</comment>
<name>A0A2T4IDR8_9RHOO</name>
<feature type="binding site" evidence="11">
    <location>
        <position position="117"/>
    </location>
    <ligand>
        <name>ATP</name>
        <dbReference type="ChEBI" id="CHEBI:30616"/>
    </ligand>
</feature>
<comment type="cofactor">
    <cofactor evidence="11">
        <name>Mg(2+)</name>
        <dbReference type="ChEBI" id="CHEBI:18420"/>
    </cofactor>
    <text evidence="11">Binds 1 Mg(2+) ion per subunit.</text>
</comment>
<evidence type="ECO:0000256" key="2">
    <source>
        <dbReference type="ARBA" id="ARBA00006997"/>
    </source>
</evidence>
<evidence type="ECO:0000256" key="4">
    <source>
        <dbReference type="ARBA" id="ARBA00022605"/>
    </source>
</evidence>
<dbReference type="CDD" id="cd00464">
    <property type="entry name" value="SK"/>
    <property type="match status" value="1"/>
</dbReference>
<dbReference type="GO" id="GO:0009073">
    <property type="term" value="P:aromatic amino acid family biosynthetic process"/>
    <property type="evidence" value="ECO:0007669"/>
    <property type="project" value="UniProtKB-KW"/>
</dbReference>
<feature type="binding site" evidence="11">
    <location>
        <position position="57"/>
    </location>
    <ligand>
        <name>substrate</name>
    </ligand>
</feature>
<evidence type="ECO:0000256" key="11">
    <source>
        <dbReference type="HAMAP-Rule" id="MF_00109"/>
    </source>
</evidence>
<comment type="pathway">
    <text evidence="1 11">Metabolic intermediate biosynthesis; chorismate biosynthesis; chorismate from D-erythrose 4-phosphate and phosphoenolpyruvate: step 5/7.</text>
</comment>
<comment type="catalytic activity">
    <reaction evidence="10 11">
        <text>shikimate + ATP = 3-phosphoshikimate + ADP + H(+)</text>
        <dbReference type="Rhea" id="RHEA:13121"/>
        <dbReference type="ChEBI" id="CHEBI:15378"/>
        <dbReference type="ChEBI" id="CHEBI:30616"/>
        <dbReference type="ChEBI" id="CHEBI:36208"/>
        <dbReference type="ChEBI" id="CHEBI:145989"/>
        <dbReference type="ChEBI" id="CHEBI:456216"/>
        <dbReference type="EC" id="2.7.1.71"/>
    </reaction>
</comment>
<comment type="subunit">
    <text evidence="11">Monomer.</text>
</comment>
<keyword evidence="7 11" id="KW-0418">Kinase</keyword>
<keyword evidence="11" id="KW-0460">Magnesium</keyword>
<reference evidence="12 13" key="1">
    <citation type="submission" date="2018-03" db="EMBL/GenBank/DDBJ databases">
        <authorList>
            <person name="Keele B.F."/>
        </authorList>
    </citation>
    <scope>NUCLEOTIDE SEQUENCE [LARGE SCALE GENOMIC DNA]</scope>
    <source>
        <strain evidence="12 13">D20</strain>
    </source>
</reference>
<dbReference type="OrthoDB" id="9800332at2"/>
<dbReference type="GO" id="GO:0008652">
    <property type="term" value="P:amino acid biosynthetic process"/>
    <property type="evidence" value="ECO:0007669"/>
    <property type="project" value="UniProtKB-KW"/>
</dbReference>
<evidence type="ECO:0000256" key="7">
    <source>
        <dbReference type="ARBA" id="ARBA00022777"/>
    </source>
</evidence>
<comment type="function">
    <text evidence="11">Catalyzes the specific phosphorylation of the 3-hydroxyl group of shikimic acid using ATP as a cosubstrate.</text>
</comment>
<keyword evidence="5 11" id="KW-0808">Transferase</keyword>
<dbReference type="InterPro" id="IPR023000">
    <property type="entry name" value="Shikimate_kinase_CS"/>
</dbReference>
<dbReference type="AlphaFoldDB" id="A0A2T4IDR8"/>
<dbReference type="GO" id="GO:0005524">
    <property type="term" value="F:ATP binding"/>
    <property type="evidence" value="ECO:0007669"/>
    <property type="project" value="UniProtKB-UniRule"/>
</dbReference>
<dbReference type="InterPro" id="IPR000623">
    <property type="entry name" value="Shikimate_kinase/TSH1"/>
</dbReference>
<dbReference type="EMBL" id="PZKC01000009">
    <property type="protein sequence ID" value="PTD95910.1"/>
    <property type="molecule type" value="Genomic_DNA"/>
</dbReference>
<evidence type="ECO:0000256" key="6">
    <source>
        <dbReference type="ARBA" id="ARBA00022741"/>
    </source>
</evidence>
<evidence type="ECO:0000256" key="9">
    <source>
        <dbReference type="ARBA" id="ARBA00023141"/>
    </source>
</evidence>
<dbReference type="PANTHER" id="PTHR21087:SF16">
    <property type="entry name" value="SHIKIMATE KINASE 1, CHLOROPLASTIC"/>
    <property type="match status" value="1"/>
</dbReference>
<keyword evidence="6 11" id="KW-0547">Nucleotide-binding</keyword>
<comment type="caution">
    <text evidence="12">The sequence shown here is derived from an EMBL/GenBank/DDBJ whole genome shotgun (WGS) entry which is preliminary data.</text>
</comment>
<dbReference type="EC" id="2.7.1.71" evidence="3 11"/>
<dbReference type="PROSITE" id="PS01128">
    <property type="entry name" value="SHIKIMATE_KINASE"/>
    <property type="match status" value="1"/>
</dbReference>
<dbReference type="GO" id="GO:0009423">
    <property type="term" value="P:chorismate biosynthetic process"/>
    <property type="evidence" value="ECO:0007669"/>
    <property type="project" value="UniProtKB-UniRule"/>
</dbReference>
<feature type="binding site" evidence="11">
    <location>
        <position position="136"/>
    </location>
    <ligand>
        <name>substrate</name>
    </ligand>
</feature>
<keyword evidence="11" id="KW-0963">Cytoplasm</keyword>
<sequence>MDRIVLIGMMGAGKTTIGKELARRSGMRFVDCDHEIEARTGVKIPTIFEIEGEEGFRRRESQVIDELTSCDGLVIATGGGAVLDPGNRALLAERAVVIYLNVPPQVLWERTRHDRNRPLLQVPNPRERIFALHRQRDPLYREVAHIIVDGGRGNPGAMVRQIQKALENRRTGPCTPST</sequence>
<accession>A0A2T4IDR8</accession>
<dbReference type="GO" id="GO:0005829">
    <property type="term" value="C:cytosol"/>
    <property type="evidence" value="ECO:0007669"/>
    <property type="project" value="TreeGrafter"/>
</dbReference>
<dbReference type="GO" id="GO:0004765">
    <property type="term" value="F:shikimate kinase activity"/>
    <property type="evidence" value="ECO:0007669"/>
    <property type="project" value="UniProtKB-UniRule"/>
</dbReference>
<evidence type="ECO:0000256" key="1">
    <source>
        <dbReference type="ARBA" id="ARBA00004842"/>
    </source>
</evidence>
<feature type="binding site" evidence="11">
    <location>
        <position position="15"/>
    </location>
    <ligand>
        <name>Mg(2+)</name>
        <dbReference type="ChEBI" id="CHEBI:18420"/>
    </ligand>
</feature>
<protein>
    <recommendedName>
        <fullName evidence="3 11">Shikimate kinase</fullName>
        <shortName evidence="11">SK</shortName>
        <ecNumber evidence="3 11">2.7.1.71</ecNumber>
    </recommendedName>
</protein>
<keyword evidence="13" id="KW-1185">Reference proteome</keyword>
<evidence type="ECO:0000313" key="13">
    <source>
        <dbReference type="Proteomes" id="UP000241193"/>
    </source>
</evidence>
<dbReference type="UniPathway" id="UPA00053">
    <property type="reaction ID" value="UER00088"/>
</dbReference>
<dbReference type="HAMAP" id="MF_00109">
    <property type="entry name" value="Shikimate_kinase"/>
    <property type="match status" value="1"/>
</dbReference>
<evidence type="ECO:0000313" key="12">
    <source>
        <dbReference type="EMBL" id="PTD95910.1"/>
    </source>
</evidence>
<evidence type="ECO:0000256" key="3">
    <source>
        <dbReference type="ARBA" id="ARBA00012154"/>
    </source>
</evidence>
<dbReference type="Gene3D" id="3.40.50.300">
    <property type="entry name" value="P-loop containing nucleotide triphosphate hydrolases"/>
    <property type="match status" value="1"/>
</dbReference>
<organism evidence="12 13">
    <name type="scientific">Pseudothauera lacus</name>
    <dbReference type="NCBI Taxonomy" id="2136175"/>
    <lineage>
        <taxon>Bacteria</taxon>
        <taxon>Pseudomonadati</taxon>
        <taxon>Pseudomonadota</taxon>
        <taxon>Betaproteobacteria</taxon>
        <taxon>Rhodocyclales</taxon>
        <taxon>Zoogloeaceae</taxon>
        <taxon>Pseudothauera</taxon>
    </lineage>
</organism>
<dbReference type="PRINTS" id="PR01100">
    <property type="entry name" value="SHIKIMTKNASE"/>
</dbReference>
<dbReference type="PANTHER" id="PTHR21087">
    <property type="entry name" value="SHIKIMATE KINASE"/>
    <property type="match status" value="1"/>
</dbReference>
<comment type="subcellular location">
    <subcellularLocation>
        <location evidence="11">Cytoplasm</location>
    </subcellularLocation>
</comment>
<keyword evidence="4 11" id="KW-0028">Amino-acid biosynthesis</keyword>
<proteinExistence type="inferred from homology"/>
<dbReference type="InterPro" id="IPR027417">
    <property type="entry name" value="P-loop_NTPase"/>
</dbReference>
<dbReference type="Pfam" id="PF01202">
    <property type="entry name" value="SKI"/>
    <property type="match status" value="1"/>
</dbReference>
<dbReference type="RefSeq" id="WP_107493876.1">
    <property type="nucleotide sequence ID" value="NZ_PZKC01000009.1"/>
</dbReference>
<evidence type="ECO:0000256" key="8">
    <source>
        <dbReference type="ARBA" id="ARBA00022840"/>
    </source>
</evidence>